<dbReference type="InterPro" id="IPR029063">
    <property type="entry name" value="SAM-dependent_MTases_sf"/>
</dbReference>
<evidence type="ECO:0008006" key="8">
    <source>
        <dbReference type="Google" id="ProtNLM"/>
    </source>
</evidence>
<dbReference type="PROSITE" id="PS51683">
    <property type="entry name" value="SAM_OMT_II"/>
    <property type="match status" value="1"/>
</dbReference>
<dbReference type="Pfam" id="PF00891">
    <property type="entry name" value="Methyltransf_2"/>
    <property type="match status" value="1"/>
</dbReference>
<sequence>MIEDIELLHTVIHGHTAFELLRTGLELDLFGHLEETGGLDLAGVAAALDTEEHAARVLLLGLASLRLLHKEGDTYRNAPLARRCLLRGSPNYLGPRVEMQRHVTNPGIGDLLESVRRNTNIGLRHLAGSGPTLYDRLAAHPEVQRVYYENMGDASSKTFPLVAETYDFSSARHVIDVGGGEATNALTLARAHPHLQVTVFDLDEPLALAVRNIKDAGLEDRVHTRAGDLFADPLPEGADTVVFSHLFESWSPARNTELLRKCHDALPPGGSVLVYSFVSDDDNTGPLSAAFMSAYFLAIATGEGMVPSGQDISRCLVDAGFSRTERHDGVGFQHALIAGIK</sequence>
<dbReference type="SUPFAM" id="SSF53335">
    <property type="entry name" value="S-adenosyl-L-methionine-dependent methyltransferases"/>
    <property type="match status" value="1"/>
</dbReference>
<dbReference type="Gene3D" id="1.20.58.1390">
    <property type="match status" value="1"/>
</dbReference>
<name>A0ABP6D3Q9_9ACTN</name>
<organism evidence="6 7">
    <name type="scientific">Streptomyces axinellae</name>
    <dbReference type="NCBI Taxonomy" id="552788"/>
    <lineage>
        <taxon>Bacteria</taxon>
        <taxon>Bacillati</taxon>
        <taxon>Actinomycetota</taxon>
        <taxon>Actinomycetes</taxon>
        <taxon>Kitasatosporales</taxon>
        <taxon>Streptomycetaceae</taxon>
        <taxon>Streptomyces</taxon>
    </lineage>
</organism>
<dbReference type="InterPro" id="IPR036388">
    <property type="entry name" value="WH-like_DNA-bd_sf"/>
</dbReference>
<accession>A0ABP6D3Q9</accession>
<dbReference type="InterPro" id="IPR012967">
    <property type="entry name" value="COMT_dimerisation"/>
</dbReference>
<keyword evidence="1" id="KW-0489">Methyltransferase</keyword>
<dbReference type="RefSeq" id="WP_344570110.1">
    <property type="nucleotide sequence ID" value="NZ_BAAARJ010000024.1"/>
</dbReference>
<protein>
    <recommendedName>
        <fullName evidence="8">Methyltransferase</fullName>
    </recommendedName>
</protein>
<evidence type="ECO:0000259" key="4">
    <source>
        <dbReference type="Pfam" id="PF00891"/>
    </source>
</evidence>
<dbReference type="Proteomes" id="UP001501447">
    <property type="component" value="Unassembled WGS sequence"/>
</dbReference>
<dbReference type="EMBL" id="BAAARJ010000024">
    <property type="protein sequence ID" value="GAA2634872.1"/>
    <property type="molecule type" value="Genomic_DNA"/>
</dbReference>
<dbReference type="InterPro" id="IPR036390">
    <property type="entry name" value="WH_DNA-bd_sf"/>
</dbReference>
<dbReference type="InterPro" id="IPR016461">
    <property type="entry name" value="COMT-like"/>
</dbReference>
<dbReference type="Pfam" id="PF08100">
    <property type="entry name" value="Dimerisation"/>
    <property type="match status" value="1"/>
</dbReference>
<dbReference type="PANTHER" id="PTHR43712:SF2">
    <property type="entry name" value="O-METHYLTRANSFERASE CICE"/>
    <property type="match status" value="1"/>
</dbReference>
<evidence type="ECO:0000259" key="5">
    <source>
        <dbReference type="Pfam" id="PF08100"/>
    </source>
</evidence>
<evidence type="ECO:0000313" key="7">
    <source>
        <dbReference type="Proteomes" id="UP001501447"/>
    </source>
</evidence>
<gene>
    <name evidence="6" type="ORF">GCM10009863_59020</name>
</gene>
<dbReference type="Gene3D" id="3.40.50.150">
    <property type="entry name" value="Vaccinia Virus protein VP39"/>
    <property type="match status" value="1"/>
</dbReference>
<dbReference type="SUPFAM" id="SSF46785">
    <property type="entry name" value="Winged helix' DNA-binding domain"/>
    <property type="match status" value="1"/>
</dbReference>
<feature type="domain" description="O-methyltransferase dimerisation" evidence="5">
    <location>
        <begin position="12"/>
        <end position="85"/>
    </location>
</feature>
<comment type="caution">
    <text evidence="6">The sequence shown here is derived from an EMBL/GenBank/DDBJ whole genome shotgun (WGS) entry which is preliminary data.</text>
</comment>
<dbReference type="CDD" id="cd02440">
    <property type="entry name" value="AdoMet_MTases"/>
    <property type="match status" value="1"/>
</dbReference>
<proteinExistence type="predicted"/>
<dbReference type="InterPro" id="IPR001077">
    <property type="entry name" value="COMT_C"/>
</dbReference>
<evidence type="ECO:0000256" key="1">
    <source>
        <dbReference type="ARBA" id="ARBA00022603"/>
    </source>
</evidence>
<evidence type="ECO:0000313" key="6">
    <source>
        <dbReference type="EMBL" id="GAA2634872.1"/>
    </source>
</evidence>
<feature type="domain" description="O-methyltransferase C-terminal" evidence="4">
    <location>
        <begin position="115"/>
        <end position="322"/>
    </location>
</feature>
<dbReference type="PIRSF" id="PIRSF005739">
    <property type="entry name" value="O-mtase"/>
    <property type="match status" value="1"/>
</dbReference>
<dbReference type="PANTHER" id="PTHR43712">
    <property type="entry name" value="PUTATIVE (AFU_ORTHOLOGUE AFUA_4G14580)-RELATED"/>
    <property type="match status" value="1"/>
</dbReference>
<evidence type="ECO:0000256" key="2">
    <source>
        <dbReference type="ARBA" id="ARBA00022679"/>
    </source>
</evidence>
<keyword evidence="7" id="KW-1185">Reference proteome</keyword>
<evidence type="ECO:0000256" key="3">
    <source>
        <dbReference type="ARBA" id="ARBA00022691"/>
    </source>
</evidence>
<keyword evidence="3" id="KW-0949">S-adenosyl-L-methionine</keyword>
<reference evidence="7" key="1">
    <citation type="journal article" date="2019" name="Int. J. Syst. Evol. Microbiol.">
        <title>The Global Catalogue of Microorganisms (GCM) 10K type strain sequencing project: providing services to taxonomists for standard genome sequencing and annotation.</title>
        <authorList>
            <consortium name="The Broad Institute Genomics Platform"/>
            <consortium name="The Broad Institute Genome Sequencing Center for Infectious Disease"/>
            <person name="Wu L."/>
            <person name="Ma J."/>
        </authorList>
    </citation>
    <scope>NUCLEOTIDE SEQUENCE [LARGE SCALE GENOMIC DNA]</scope>
    <source>
        <strain evidence="7">JCM 16373</strain>
    </source>
</reference>
<dbReference type="Gene3D" id="1.10.10.10">
    <property type="entry name" value="Winged helix-like DNA-binding domain superfamily/Winged helix DNA-binding domain"/>
    <property type="match status" value="1"/>
</dbReference>
<keyword evidence="2" id="KW-0808">Transferase</keyword>